<comment type="caution">
    <text evidence="1">The sequence shown here is derived from an EMBL/GenBank/DDBJ whole genome shotgun (WGS) entry which is preliminary data.</text>
</comment>
<gene>
    <name evidence="1" type="ORF">CVT25_005125</name>
</gene>
<organism evidence="1 2">
    <name type="scientific">Psilocybe cyanescens</name>
    <dbReference type="NCBI Taxonomy" id="93625"/>
    <lineage>
        <taxon>Eukaryota</taxon>
        <taxon>Fungi</taxon>
        <taxon>Dikarya</taxon>
        <taxon>Basidiomycota</taxon>
        <taxon>Agaricomycotina</taxon>
        <taxon>Agaricomycetes</taxon>
        <taxon>Agaricomycetidae</taxon>
        <taxon>Agaricales</taxon>
        <taxon>Agaricineae</taxon>
        <taxon>Strophariaceae</taxon>
        <taxon>Psilocybe</taxon>
    </lineage>
</organism>
<name>A0A409XBW8_PSICY</name>
<keyword evidence="2" id="KW-1185">Reference proteome</keyword>
<proteinExistence type="predicted"/>
<protein>
    <submittedName>
        <fullName evidence="1">Uncharacterized protein</fullName>
    </submittedName>
</protein>
<dbReference type="EMBL" id="NHYD01002138">
    <property type="protein sequence ID" value="PPQ88157.1"/>
    <property type="molecule type" value="Genomic_DNA"/>
</dbReference>
<dbReference type="InParanoid" id="A0A409XBW8"/>
<dbReference type="Proteomes" id="UP000283269">
    <property type="component" value="Unassembled WGS sequence"/>
</dbReference>
<sequence>MPQFYVSRHLVVLQLYMEQNQSTWSWKLANKLHTISLHHLHNILCSIL</sequence>
<evidence type="ECO:0000313" key="2">
    <source>
        <dbReference type="Proteomes" id="UP000283269"/>
    </source>
</evidence>
<reference evidence="1 2" key="1">
    <citation type="journal article" date="2018" name="Evol. Lett.">
        <title>Horizontal gene cluster transfer increased hallucinogenic mushroom diversity.</title>
        <authorList>
            <person name="Reynolds H.T."/>
            <person name="Vijayakumar V."/>
            <person name="Gluck-Thaler E."/>
            <person name="Korotkin H.B."/>
            <person name="Matheny P.B."/>
            <person name="Slot J.C."/>
        </authorList>
    </citation>
    <scope>NUCLEOTIDE SEQUENCE [LARGE SCALE GENOMIC DNA]</scope>
    <source>
        <strain evidence="1 2">2631</strain>
    </source>
</reference>
<dbReference type="AlphaFoldDB" id="A0A409XBW8"/>
<accession>A0A409XBW8</accession>
<evidence type="ECO:0000313" key="1">
    <source>
        <dbReference type="EMBL" id="PPQ88157.1"/>
    </source>
</evidence>